<organism evidence="2 3">
    <name type="scientific">Capnocytophaga endodontalis</name>
    <dbReference type="NCBI Taxonomy" id="2708117"/>
    <lineage>
        <taxon>Bacteria</taxon>
        <taxon>Pseudomonadati</taxon>
        <taxon>Bacteroidota</taxon>
        <taxon>Flavobacteriia</taxon>
        <taxon>Flavobacteriales</taxon>
        <taxon>Flavobacteriaceae</taxon>
        <taxon>Capnocytophaga</taxon>
    </lineage>
</organism>
<dbReference type="GO" id="GO:0008654">
    <property type="term" value="P:phospholipid biosynthetic process"/>
    <property type="evidence" value="ECO:0007669"/>
    <property type="project" value="InterPro"/>
</dbReference>
<keyword evidence="1" id="KW-1133">Transmembrane helix</keyword>
<evidence type="ECO:0000313" key="2">
    <source>
        <dbReference type="EMBL" id="ASF42029.1"/>
    </source>
</evidence>
<dbReference type="EMBL" id="CP022022">
    <property type="protein sequence ID" value="ASF42029.1"/>
    <property type="molecule type" value="Genomic_DNA"/>
</dbReference>
<sequence length="204" mass="23491">MKTLLKKFPYLLILFRFLLAPTILWVAYKAEEPTARLWIVVFIVLGLLSDIFDGIIARYMGVCTVAMRRMDSQTDLIFWLCVGVACYHLNPTLIAAYRYEIIALFVMEGLCYGVSFWRFGKETCTHAFLSKLWGVCLLVAFISLIGFGYGGFPLLLAVYWGLFSQLDVILIILLLPKWQNDIPSSYHAYLLRKGKEIKKHKLFN</sequence>
<name>A0A1Z4BL84_9FLAO</name>
<keyword evidence="3" id="KW-1185">Reference proteome</keyword>
<reference evidence="3" key="1">
    <citation type="submission" date="2017-06" db="EMBL/GenBank/DDBJ databases">
        <title>Complete genome sequence of Capnocytophaga sp. KCOM 1579 (=ChDC OS43) isolated from a human refractory periapical abscess lesion.</title>
        <authorList>
            <person name="Kook J.-K."/>
            <person name="Park S.-N."/>
            <person name="Lim Y.K."/>
            <person name="Roh H."/>
        </authorList>
    </citation>
    <scope>NUCLEOTIDE SEQUENCE [LARGE SCALE GENOMIC DNA]</scope>
    <source>
        <strain evidence="3">ChDC OS43</strain>
    </source>
</reference>
<feature type="transmembrane region" description="Helical" evidence="1">
    <location>
        <begin position="9"/>
        <end position="28"/>
    </location>
</feature>
<accession>A0A1Z4BL84</accession>
<feature type="transmembrane region" description="Helical" evidence="1">
    <location>
        <begin position="76"/>
        <end position="95"/>
    </location>
</feature>
<dbReference type="RefSeq" id="WP_088593220.1">
    <property type="nucleotide sequence ID" value="NZ_CP022022.1"/>
</dbReference>
<dbReference type="KEGG" id="capn:CBG49_02390"/>
<feature type="transmembrane region" description="Helical" evidence="1">
    <location>
        <begin position="158"/>
        <end position="175"/>
    </location>
</feature>
<evidence type="ECO:0000313" key="3">
    <source>
        <dbReference type="Proteomes" id="UP000197007"/>
    </source>
</evidence>
<feature type="transmembrane region" description="Helical" evidence="1">
    <location>
        <begin position="101"/>
        <end position="120"/>
    </location>
</feature>
<evidence type="ECO:0000256" key="1">
    <source>
        <dbReference type="SAM" id="Phobius"/>
    </source>
</evidence>
<keyword evidence="1" id="KW-0472">Membrane</keyword>
<dbReference type="Proteomes" id="UP000197007">
    <property type="component" value="Chromosome"/>
</dbReference>
<dbReference type="GO" id="GO:0016780">
    <property type="term" value="F:phosphotransferase activity, for other substituted phosphate groups"/>
    <property type="evidence" value="ECO:0007669"/>
    <property type="project" value="InterPro"/>
</dbReference>
<keyword evidence="1" id="KW-0812">Transmembrane</keyword>
<keyword evidence="2" id="KW-0808">Transferase</keyword>
<dbReference type="Pfam" id="PF01066">
    <property type="entry name" value="CDP-OH_P_transf"/>
    <property type="match status" value="1"/>
</dbReference>
<dbReference type="InterPro" id="IPR043130">
    <property type="entry name" value="CDP-OH_PTrfase_TM_dom"/>
</dbReference>
<dbReference type="AlphaFoldDB" id="A0A1Z4BL84"/>
<protein>
    <submittedName>
        <fullName evidence="2">CDP-alcohol phosphatidyltransferase</fullName>
    </submittedName>
</protein>
<feature type="transmembrane region" description="Helical" evidence="1">
    <location>
        <begin position="132"/>
        <end position="152"/>
    </location>
</feature>
<dbReference type="GO" id="GO:0016020">
    <property type="term" value="C:membrane"/>
    <property type="evidence" value="ECO:0007669"/>
    <property type="project" value="InterPro"/>
</dbReference>
<feature type="transmembrane region" description="Helical" evidence="1">
    <location>
        <begin position="34"/>
        <end position="56"/>
    </location>
</feature>
<gene>
    <name evidence="2" type="ORF">CBG49_02390</name>
</gene>
<dbReference type="InterPro" id="IPR000462">
    <property type="entry name" value="CDP-OH_P_trans"/>
</dbReference>
<dbReference type="Gene3D" id="1.20.120.1760">
    <property type="match status" value="1"/>
</dbReference>
<proteinExistence type="predicted"/>